<evidence type="ECO:0000259" key="7">
    <source>
        <dbReference type="PROSITE" id="PS50103"/>
    </source>
</evidence>
<dbReference type="SMART" id="SM00356">
    <property type="entry name" value="ZnF_C3H1"/>
    <property type="match status" value="2"/>
</dbReference>
<dbReference type="PROSITE" id="PS50103">
    <property type="entry name" value="ZF_C3H1"/>
    <property type="match status" value="2"/>
</dbReference>
<evidence type="ECO:0000313" key="8">
    <source>
        <dbReference type="EMBL" id="KAK2170686.1"/>
    </source>
</evidence>
<dbReference type="InterPro" id="IPR000571">
    <property type="entry name" value="Znf_CCCH"/>
</dbReference>
<organism evidence="8 9">
    <name type="scientific">Paralvinella palmiformis</name>
    <dbReference type="NCBI Taxonomy" id="53620"/>
    <lineage>
        <taxon>Eukaryota</taxon>
        <taxon>Metazoa</taxon>
        <taxon>Spiralia</taxon>
        <taxon>Lophotrochozoa</taxon>
        <taxon>Annelida</taxon>
        <taxon>Polychaeta</taxon>
        <taxon>Sedentaria</taxon>
        <taxon>Canalipalpata</taxon>
        <taxon>Terebellida</taxon>
        <taxon>Terebelliformia</taxon>
        <taxon>Alvinellidae</taxon>
        <taxon>Paralvinella</taxon>
    </lineage>
</organism>
<proteinExistence type="predicted"/>
<accession>A0AAD9KG34</accession>
<dbReference type="FunFam" id="4.10.1000.10:FF:000001">
    <property type="entry name" value="zinc finger CCCH domain-containing protein 15-like"/>
    <property type="match status" value="1"/>
</dbReference>
<comment type="caution">
    <text evidence="8">The sequence shown here is derived from an EMBL/GenBank/DDBJ whole genome shotgun (WGS) entry which is preliminary data.</text>
</comment>
<dbReference type="AlphaFoldDB" id="A0AAD9KG34"/>
<dbReference type="Pfam" id="PF00642">
    <property type="entry name" value="zf-CCCH"/>
    <property type="match status" value="2"/>
</dbReference>
<dbReference type="GO" id="GO:0008270">
    <property type="term" value="F:zinc ion binding"/>
    <property type="evidence" value="ECO:0007669"/>
    <property type="project" value="UniProtKB-KW"/>
</dbReference>
<dbReference type="InterPro" id="IPR036855">
    <property type="entry name" value="Znf_CCCH_sf"/>
</dbReference>
<feature type="compositionally biased region" description="Low complexity" evidence="6">
    <location>
        <begin position="44"/>
        <end position="56"/>
    </location>
</feature>
<dbReference type="Gene3D" id="4.10.1000.10">
    <property type="entry name" value="Zinc finger, CCCH-type"/>
    <property type="match status" value="2"/>
</dbReference>
<evidence type="ECO:0000256" key="2">
    <source>
        <dbReference type="ARBA" id="ARBA00022737"/>
    </source>
</evidence>
<keyword evidence="3 5" id="KW-0863">Zinc-finger</keyword>
<evidence type="ECO:0000256" key="1">
    <source>
        <dbReference type="ARBA" id="ARBA00022723"/>
    </source>
</evidence>
<dbReference type="Proteomes" id="UP001208570">
    <property type="component" value="Unassembled WGS sequence"/>
</dbReference>
<sequence length="368" mass="39362">MTVENLFTLLGSNQMAAGAFTDVVSLPLGSHAIQIPASRRRHPSFGSTGSSYDSGGSQAGSPPVQELLTLHLPQPTLPGSPKSHGGVEQPSFQDAIHGSHKNNVNPTRYKTELCRPFEESGYCKYGEKCQFAHGREELRSLSRHPKYKTELCRTYHKSGFCPYGPRCHFIHNEDDEKLNRINQQKHQQILQQVAQHIAQQQQQVLCQLTSQAAKDVLAPLPGQLIIPQACAITHLKPLEMAALPLPMSLGSTVDTPPASITDSPLSLSPVSSVLGHDDLFGGAGIPTPPPGFTAPPPSLYQKPLVTRSALATFPSSLDAALPSPPGLGSGGQCATPPIHGPSSLFQKESSSSVPSSPSRLPIFSRFGI</sequence>
<dbReference type="SUPFAM" id="SSF90229">
    <property type="entry name" value="CCCH zinc finger"/>
    <property type="match status" value="2"/>
</dbReference>
<dbReference type="EMBL" id="JAODUP010000001">
    <property type="protein sequence ID" value="KAK2170686.1"/>
    <property type="molecule type" value="Genomic_DNA"/>
</dbReference>
<keyword evidence="1 5" id="KW-0479">Metal-binding</keyword>
<dbReference type="PANTHER" id="PTHR12547:SF18">
    <property type="entry name" value="PROTEIN TIS11"/>
    <property type="match status" value="1"/>
</dbReference>
<feature type="domain" description="C3H1-type" evidence="7">
    <location>
        <begin position="108"/>
        <end position="136"/>
    </location>
</feature>
<feature type="region of interest" description="Disordered" evidence="6">
    <location>
        <begin position="321"/>
        <end position="368"/>
    </location>
</feature>
<dbReference type="GO" id="GO:0003729">
    <property type="term" value="F:mRNA binding"/>
    <property type="evidence" value="ECO:0007669"/>
    <property type="project" value="InterPro"/>
</dbReference>
<gene>
    <name evidence="8" type="ORF">LSH36_1g14030</name>
</gene>
<evidence type="ECO:0000256" key="6">
    <source>
        <dbReference type="SAM" id="MobiDB-lite"/>
    </source>
</evidence>
<feature type="zinc finger region" description="C3H1-type" evidence="5">
    <location>
        <begin position="108"/>
        <end position="136"/>
    </location>
</feature>
<dbReference type="PANTHER" id="PTHR12547">
    <property type="entry name" value="CCCH ZINC FINGER/TIS11-RELATED"/>
    <property type="match status" value="1"/>
</dbReference>
<evidence type="ECO:0000256" key="4">
    <source>
        <dbReference type="ARBA" id="ARBA00022833"/>
    </source>
</evidence>
<evidence type="ECO:0000313" key="9">
    <source>
        <dbReference type="Proteomes" id="UP001208570"/>
    </source>
</evidence>
<evidence type="ECO:0000256" key="3">
    <source>
        <dbReference type="ARBA" id="ARBA00022771"/>
    </source>
</evidence>
<reference evidence="8" key="1">
    <citation type="journal article" date="2023" name="Mol. Biol. Evol.">
        <title>Third-Generation Sequencing Reveals the Adaptive Role of the Epigenome in Three Deep-Sea Polychaetes.</title>
        <authorList>
            <person name="Perez M."/>
            <person name="Aroh O."/>
            <person name="Sun Y."/>
            <person name="Lan Y."/>
            <person name="Juniper S.K."/>
            <person name="Young C.R."/>
            <person name="Angers B."/>
            <person name="Qian P.Y."/>
        </authorList>
    </citation>
    <scope>NUCLEOTIDE SEQUENCE</scope>
    <source>
        <strain evidence="8">P08H-3</strain>
    </source>
</reference>
<dbReference type="FunFam" id="4.10.1000.10:FF:000002">
    <property type="entry name" value="Zinc finger protein 36, C3H1 type-like 1"/>
    <property type="match status" value="1"/>
</dbReference>
<keyword evidence="9" id="KW-1185">Reference proteome</keyword>
<keyword evidence="2" id="KW-0677">Repeat</keyword>
<keyword evidence="4 5" id="KW-0862">Zinc</keyword>
<feature type="domain" description="C3H1-type" evidence="7">
    <location>
        <begin position="146"/>
        <end position="174"/>
    </location>
</feature>
<evidence type="ECO:0000256" key="5">
    <source>
        <dbReference type="PROSITE-ProRule" id="PRU00723"/>
    </source>
</evidence>
<feature type="region of interest" description="Disordered" evidence="6">
    <location>
        <begin position="35"/>
        <end position="63"/>
    </location>
</feature>
<protein>
    <recommendedName>
        <fullName evidence="7">C3H1-type domain-containing protein</fullName>
    </recommendedName>
</protein>
<feature type="zinc finger region" description="C3H1-type" evidence="5">
    <location>
        <begin position="146"/>
        <end position="174"/>
    </location>
</feature>
<name>A0AAD9KG34_9ANNE</name>
<feature type="compositionally biased region" description="Low complexity" evidence="6">
    <location>
        <begin position="349"/>
        <end position="358"/>
    </location>
</feature>
<dbReference type="InterPro" id="IPR045877">
    <property type="entry name" value="ZFP36-like"/>
</dbReference>